<evidence type="ECO:0008006" key="3">
    <source>
        <dbReference type="Google" id="ProtNLM"/>
    </source>
</evidence>
<comment type="caution">
    <text evidence="1">The sequence shown here is derived from an EMBL/GenBank/DDBJ whole genome shotgun (WGS) entry which is preliminary data.</text>
</comment>
<evidence type="ECO:0000313" key="1">
    <source>
        <dbReference type="EMBL" id="MFC4543947.1"/>
    </source>
</evidence>
<protein>
    <recommendedName>
        <fullName evidence="3">Small CPxCG-related zinc finger protein</fullName>
    </recommendedName>
</protein>
<evidence type="ECO:0000313" key="2">
    <source>
        <dbReference type="Proteomes" id="UP001595898"/>
    </source>
</evidence>
<keyword evidence="2" id="KW-1185">Reference proteome</keyword>
<gene>
    <name evidence="1" type="ORF">ACFO5R_18630</name>
</gene>
<dbReference type="RefSeq" id="WP_250142029.1">
    <property type="nucleotide sequence ID" value="NZ_JALIQP010000005.1"/>
</dbReference>
<reference evidence="1 2" key="1">
    <citation type="journal article" date="2019" name="Int. J. Syst. Evol. Microbiol.">
        <title>The Global Catalogue of Microorganisms (GCM) 10K type strain sequencing project: providing services to taxonomists for standard genome sequencing and annotation.</title>
        <authorList>
            <consortium name="The Broad Institute Genomics Platform"/>
            <consortium name="The Broad Institute Genome Sequencing Center for Infectious Disease"/>
            <person name="Wu L."/>
            <person name="Ma J."/>
        </authorList>
    </citation>
    <scope>NUCLEOTIDE SEQUENCE [LARGE SCALE GENOMIC DNA]</scope>
    <source>
        <strain evidence="1 2">WLHS5</strain>
    </source>
</reference>
<dbReference type="AlphaFoldDB" id="A0ABD5PTQ9"/>
<accession>A0ABD5PTQ9</accession>
<name>A0ABD5PTQ9_9EURY</name>
<dbReference type="EMBL" id="JBHSFA010000009">
    <property type="protein sequence ID" value="MFC4543947.1"/>
    <property type="molecule type" value="Genomic_DNA"/>
</dbReference>
<dbReference type="Proteomes" id="UP001595898">
    <property type="component" value="Unassembled WGS sequence"/>
</dbReference>
<sequence>MSKRGLETADATDDSINWRQTNSGVTVYDEANPDAWVHMEFEAGVSPEHRLFMVCDECGAVFAQRSKPGSGTVCGDCGTTFDHDHA</sequence>
<proteinExistence type="predicted"/>
<organism evidence="1 2">
    <name type="scientific">Halosolutus amylolyticus</name>
    <dbReference type="NCBI Taxonomy" id="2932267"/>
    <lineage>
        <taxon>Archaea</taxon>
        <taxon>Methanobacteriati</taxon>
        <taxon>Methanobacteriota</taxon>
        <taxon>Stenosarchaea group</taxon>
        <taxon>Halobacteria</taxon>
        <taxon>Halobacteriales</taxon>
        <taxon>Natrialbaceae</taxon>
        <taxon>Halosolutus</taxon>
    </lineage>
</organism>